<evidence type="ECO:0000313" key="4">
    <source>
        <dbReference type="EMBL" id="CAD8082960.1"/>
    </source>
</evidence>
<dbReference type="Pfam" id="PF00106">
    <property type="entry name" value="adh_short"/>
    <property type="match status" value="1"/>
</dbReference>
<dbReference type="EMBL" id="CAJJDN010000044">
    <property type="protein sequence ID" value="CAD8082960.1"/>
    <property type="molecule type" value="Genomic_DNA"/>
</dbReference>
<reference evidence="4" key="1">
    <citation type="submission" date="2021-01" db="EMBL/GenBank/DDBJ databases">
        <authorList>
            <consortium name="Genoscope - CEA"/>
            <person name="William W."/>
        </authorList>
    </citation>
    <scope>NUCLEOTIDE SEQUENCE</scope>
</reference>
<keyword evidence="5" id="KW-1185">Reference proteome</keyword>
<dbReference type="PANTHER" id="PTHR43899:SF13">
    <property type="entry name" value="RH59310P"/>
    <property type="match status" value="1"/>
</dbReference>
<dbReference type="PIRSF" id="PIRSF000126">
    <property type="entry name" value="11-beta-HSD1"/>
    <property type="match status" value="1"/>
</dbReference>
<dbReference type="InterPro" id="IPR051019">
    <property type="entry name" value="VLCFA-Steroid_DH"/>
</dbReference>
<dbReference type="InterPro" id="IPR002347">
    <property type="entry name" value="SDR_fam"/>
</dbReference>
<dbReference type="GO" id="GO:0005783">
    <property type="term" value="C:endoplasmic reticulum"/>
    <property type="evidence" value="ECO:0007669"/>
    <property type="project" value="UniProtKB-SubCell"/>
</dbReference>
<comment type="caution">
    <text evidence="4">The sequence shown here is derived from an EMBL/GenBank/DDBJ whole genome shotgun (WGS) entry which is preliminary data.</text>
</comment>
<comment type="similarity">
    <text evidence="2">Belongs to the short-chain dehydrogenases/reductases (SDR) family.</text>
</comment>
<organism evidence="4 5">
    <name type="scientific">Paramecium sonneborni</name>
    <dbReference type="NCBI Taxonomy" id="65129"/>
    <lineage>
        <taxon>Eukaryota</taxon>
        <taxon>Sar</taxon>
        <taxon>Alveolata</taxon>
        <taxon>Ciliophora</taxon>
        <taxon>Intramacronucleata</taxon>
        <taxon>Oligohymenophorea</taxon>
        <taxon>Peniculida</taxon>
        <taxon>Parameciidae</taxon>
        <taxon>Paramecium</taxon>
    </lineage>
</organism>
<proteinExistence type="inferred from homology"/>
<dbReference type="GO" id="GO:0016491">
    <property type="term" value="F:oxidoreductase activity"/>
    <property type="evidence" value="ECO:0007669"/>
    <property type="project" value="UniProtKB-KW"/>
</dbReference>
<evidence type="ECO:0000313" key="5">
    <source>
        <dbReference type="Proteomes" id="UP000692954"/>
    </source>
</evidence>
<accession>A0A8S1MS01</accession>
<gene>
    <name evidence="4" type="ORF">PSON_ATCC_30995.1.T0440153</name>
</gene>
<comment type="subcellular location">
    <subcellularLocation>
        <location evidence="1">Endoplasmic reticulum</location>
    </subcellularLocation>
</comment>
<evidence type="ECO:0000256" key="3">
    <source>
        <dbReference type="ARBA" id="ARBA00023002"/>
    </source>
</evidence>
<dbReference type="PANTHER" id="PTHR43899">
    <property type="entry name" value="RH59310P"/>
    <property type="match status" value="1"/>
</dbReference>
<dbReference type="OrthoDB" id="296884at2759"/>
<name>A0A8S1MS01_9CILI</name>
<evidence type="ECO:0000256" key="1">
    <source>
        <dbReference type="ARBA" id="ARBA00004240"/>
    </source>
</evidence>
<dbReference type="InterPro" id="IPR020904">
    <property type="entry name" value="Sc_DH/Rdtase_CS"/>
</dbReference>
<dbReference type="PROSITE" id="PS00061">
    <property type="entry name" value="ADH_SHORT"/>
    <property type="match status" value="1"/>
</dbReference>
<sequence length="317" mass="36037">MMGIHNQVLNFYTKNKRKIDPHLTILGLYLTTKYIVKKAKHILQTLMLTQVDIANKYGKGSYALITGGAGGIGKEFALDLAKKGFNLIIVDFNQVNLESIQQEILKINSDLMVKTILLDFGQGNNPEFFKRLQQEISDLDISILINNVGTAKGATGIFERIPLQNIIEGFNINFVTAIMLTHIVINQMNLRDKYQSLIINLGSASQNFFLPYYFGYGASKIGMASFFDALALENQINKKIDILTLKPYYVSTALINYRKGLFVISPEELVQQTWKYVGRVSEITPNISHQLQSYFDSSLPYYLLNYVNQLQRRPQKK</sequence>
<dbReference type="AlphaFoldDB" id="A0A8S1MS01"/>
<dbReference type="Proteomes" id="UP000692954">
    <property type="component" value="Unassembled WGS sequence"/>
</dbReference>
<keyword evidence="3" id="KW-0560">Oxidoreductase</keyword>
<protein>
    <submittedName>
        <fullName evidence="4">Uncharacterized protein</fullName>
    </submittedName>
</protein>
<evidence type="ECO:0000256" key="2">
    <source>
        <dbReference type="ARBA" id="ARBA00006484"/>
    </source>
</evidence>